<evidence type="ECO:0000256" key="6">
    <source>
        <dbReference type="ARBA" id="ARBA00023136"/>
    </source>
</evidence>
<sequence length="229" mass="25519">MLNSGIRILFEANNLLRLLLGLWVTLRIALISMALSLVLGTLMGILMTGRQAWLKALLKVYLEIVRVIPQLVLVFLVYFGAAKHLALNFSAEGAAIIAFTFWGTAEIGELVRSAIVSLPAHQAESGQALALTPWQLYRYILIPQTVTRLLPSLTSLMTRMIKTTAIVVLVGVVEVIEVGKQIIDANRFQYANGAIWVYGAIFFLYFLLCYPFSKLSQYLEKKVKEGGQR</sequence>
<proteinExistence type="inferred from homology"/>
<accession>A0ABT4BXK6</accession>
<keyword evidence="3" id="KW-1003">Cell membrane</keyword>
<name>A0ABT4BXK6_9LACT</name>
<dbReference type="InterPro" id="IPR035906">
    <property type="entry name" value="MetI-like_sf"/>
</dbReference>
<dbReference type="Pfam" id="PF00528">
    <property type="entry name" value="BPD_transp_1"/>
    <property type="match status" value="1"/>
</dbReference>
<comment type="caution">
    <text evidence="9">The sequence shown here is derived from an EMBL/GenBank/DDBJ whole genome shotgun (WGS) entry which is preliminary data.</text>
</comment>
<feature type="domain" description="ABC transmembrane type-1" evidence="8">
    <location>
        <begin position="22"/>
        <end position="216"/>
    </location>
</feature>
<feature type="transmembrane region" description="Helical" evidence="7">
    <location>
        <begin position="165"/>
        <end position="183"/>
    </location>
</feature>
<evidence type="ECO:0000256" key="3">
    <source>
        <dbReference type="ARBA" id="ARBA00022475"/>
    </source>
</evidence>
<dbReference type="Gene3D" id="1.10.3720.10">
    <property type="entry name" value="MetI-like"/>
    <property type="match status" value="1"/>
</dbReference>
<dbReference type="NCBIfam" id="TIGR01726">
    <property type="entry name" value="HEQRo_perm_3TM"/>
    <property type="match status" value="1"/>
</dbReference>
<dbReference type="PROSITE" id="PS50928">
    <property type="entry name" value="ABC_TM1"/>
    <property type="match status" value="1"/>
</dbReference>
<protein>
    <submittedName>
        <fullName evidence="9">Amino acid ABC transporter permease</fullName>
    </submittedName>
</protein>
<gene>
    <name evidence="9" type="ORF">ODY23_01565</name>
</gene>
<feature type="transmembrane region" description="Helical" evidence="7">
    <location>
        <begin position="195"/>
        <end position="212"/>
    </location>
</feature>
<evidence type="ECO:0000313" key="10">
    <source>
        <dbReference type="Proteomes" id="UP001072007"/>
    </source>
</evidence>
<feature type="transmembrane region" description="Helical" evidence="7">
    <location>
        <begin position="60"/>
        <end position="79"/>
    </location>
</feature>
<keyword evidence="6 7" id="KW-0472">Membrane</keyword>
<evidence type="ECO:0000256" key="7">
    <source>
        <dbReference type="RuleBase" id="RU363032"/>
    </source>
</evidence>
<keyword evidence="5 7" id="KW-1133">Transmembrane helix</keyword>
<dbReference type="InterPro" id="IPR043429">
    <property type="entry name" value="ArtM/GltK/GlnP/TcyL/YhdX-like"/>
</dbReference>
<dbReference type="GeneID" id="86970168"/>
<dbReference type="RefSeq" id="WP_064292106.1">
    <property type="nucleotide sequence ID" value="NZ_CP127213.1"/>
</dbReference>
<evidence type="ECO:0000259" key="8">
    <source>
        <dbReference type="PROSITE" id="PS50928"/>
    </source>
</evidence>
<dbReference type="CDD" id="cd06261">
    <property type="entry name" value="TM_PBP2"/>
    <property type="match status" value="1"/>
</dbReference>
<organism evidence="9 10">
    <name type="scientific">Aerococcus loyolae</name>
    <dbReference type="NCBI Taxonomy" id="2976809"/>
    <lineage>
        <taxon>Bacteria</taxon>
        <taxon>Bacillati</taxon>
        <taxon>Bacillota</taxon>
        <taxon>Bacilli</taxon>
        <taxon>Lactobacillales</taxon>
        <taxon>Aerococcaceae</taxon>
        <taxon>Aerococcus</taxon>
    </lineage>
</organism>
<dbReference type="InterPro" id="IPR010065">
    <property type="entry name" value="AA_ABC_transptr_permease_3TM"/>
</dbReference>
<evidence type="ECO:0000256" key="5">
    <source>
        <dbReference type="ARBA" id="ARBA00022989"/>
    </source>
</evidence>
<evidence type="ECO:0000313" key="9">
    <source>
        <dbReference type="EMBL" id="MCY3024999.1"/>
    </source>
</evidence>
<feature type="transmembrane region" description="Helical" evidence="7">
    <location>
        <begin position="20"/>
        <end position="48"/>
    </location>
</feature>
<evidence type="ECO:0000256" key="2">
    <source>
        <dbReference type="ARBA" id="ARBA00022448"/>
    </source>
</evidence>
<reference evidence="9" key="1">
    <citation type="submission" date="2024-05" db="EMBL/GenBank/DDBJ databases">
        <title>Aerococcus urinae taxonomy study.</title>
        <authorList>
            <person name="Christensen J."/>
            <person name="Senneby E."/>
        </authorList>
    </citation>
    <scope>NUCLEOTIDE SEQUENCE</scope>
    <source>
        <strain evidence="9">CDC-3352-U95</strain>
    </source>
</reference>
<dbReference type="EMBL" id="JAOTMD010000002">
    <property type="protein sequence ID" value="MCY3024999.1"/>
    <property type="molecule type" value="Genomic_DNA"/>
</dbReference>
<dbReference type="Proteomes" id="UP001072007">
    <property type="component" value="Unassembled WGS sequence"/>
</dbReference>
<dbReference type="PANTHER" id="PTHR30614">
    <property type="entry name" value="MEMBRANE COMPONENT OF AMINO ACID ABC TRANSPORTER"/>
    <property type="match status" value="1"/>
</dbReference>
<comment type="similarity">
    <text evidence="7">Belongs to the binding-protein-dependent transport system permease family.</text>
</comment>
<evidence type="ECO:0000256" key="4">
    <source>
        <dbReference type="ARBA" id="ARBA00022692"/>
    </source>
</evidence>
<dbReference type="SUPFAM" id="SSF161098">
    <property type="entry name" value="MetI-like"/>
    <property type="match status" value="1"/>
</dbReference>
<keyword evidence="10" id="KW-1185">Reference proteome</keyword>
<dbReference type="PANTHER" id="PTHR30614:SF36">
    <property type="entry name" value="ABC TRANSPORTER MEMBRANE-SPANNING PERMEASE-GLUTAMINE TRANSPORT"/>
    <property type="match status" value="1"/>
</dbReference>
<comment type="subcellular location">
    <subcellularLocation>
        <location evidence="1 7">Cell membrane</location>
        <topology evidence="1 7">Multi-pass membrane protein</topology>
    </subcellularLocation>
</comment>
<evidence type="ECO:0000256" key="1">
    <source>
        <dbReference type="ARBA" id="ARBA00004651"/>
    </source>
</evidence>
<keyword evidence="2 7" id="KW-0813">Transport</keyword>
<dbReference type="InterPro" id="IPR000515">
    <property type="entry name" value="MetI-like"/>
</dbReference>
<keyword evidence="4 7" id="KW-0812">Transmembrane</keyword>